<dbReference type="EMBL" id="FO082050">
    <property type="protein sequence ID" value="CCE82973.1"/>
    <property type="molecule type" value="Genomic_DNA"/>
</dbReference>
<protein>
    <recommendedName>
        <fullName evidence="9">Golgi SNAP receptor complex member 1</fullName>
    </recommendedName>
</protein>
<dbReference type="PIRSF" id="PIRSF027109">
    <property type="entry name" value="Golgi_SNARE"/>
    <property type="match status" value="1"/>
</dbReference>
<dbReference type="OMA" id="EILRDYC"/>
<evidence type="ECO:0000256" key="1">
    <source>
        <dbReference type="ARBA" id="ARBA00004409"/>
    </source>
</evidence>
<evidence type="ECO:0000256" key="4">
    <source>
        <dbReference type="ARBA" id="ARBA00022692"/>
    </source>
</evidence>
<evidence type="ECO:0000256" key="5">
    <source>
        <dbReference type="ARBA" id="ARBA00022927"/>
    </source>
</evidence>
<dbReference type="OrthoDB" id="422156at2759"/>
<dbReference type="GO" id="GO:0005801">
    <property type="term" value="C:cis-Golgi network"/>
    <property type="evidence" value="ECO:0007669"/>
    <property type="project" value="InterPro"/>
</dbReference>
<accession>G8YDE2</accession>
<comment type="subcellular location">
    <subcellularLocation>
        <location evidence="1">Golgi apparatus membrane</location>
        <topology evidence="1">Single-pass type IV membrane protein</topology>
    </subcellularLocation>
</comment>
<dbReference type="STRING" id="559304.G8YDE2"/>
<evidence type="ECO:0000256" key="3">
    <source>
        <dbReference type="ARBA" id="ARBA00022448"/>
    </source>
</evidence>
<keyword evidence="3 9" id="KW-0813">Transport</keyword>
<dbReference type="GO" id="GO:0005797">
    <property type="term" value="C:Golgi medial cisterna"/>
    <property type="evidence" value="ECO:0007669"/>
    <property type="project" value="TreeGrafter"/>
</dbReference>
<evidence type="ECO:0000256" key="6">
    <source>
        <dbReference type="ARBA" id="ARBA00022989"/>
    </source>
</evidence>
<evidence type="ECO:0000313" key="11">
    <source>
        <dbReference type="EMBL" id="CCE82973.1"/>
    </source>
</evidence>
<evidence type="ECO:0000256" key="10">
    <source>
        <dbReference type="SAM" id="Phobius"/>
    </source>
</evidence>
<keyword evidence="8 9" id="KW-0472">Membrane</keyword>
<dbReference type="Pfam" id="PF12352">
    <property type="entry name" value="V-SNARE_C"/>
    <property type="match status" value="1"/>
</dbReference>
<keyword evidence="5 9" id="KW-0653">Protein transport</keyword>
<dbReference type="AlphaFoldDB" id="G8YDE2"/>
<dbReference type="HOGENOM" id="CLU_078034_1_1_1"/>
<dbReference type="PANTHER" id="PTHR21094">
    <property type="entry name" value="GOS-28 SNARE- RELATED"/>
    <property type="match status" value="1"/>
</dbReference>
<comment type="subunit">
    <text evidence="9">Component of several multiprotein Golgi SNARE complexes.</text>
</comment>
<keyword evidence="7 9" id="KW-0333">Golgi apparatus</keyword>
<dbReference type="GO" id="GO:0048219">
    <property type="term" value="P:inter-Golgi cisterna vesicle-mediated transport"/>
    <property type="evidence" value="ECO:0007669"/>
    <property type="project" value="TreeGrafter"/>
</dbReference>
<evidence type="ECO:0000256" key="2">
    <source>
        <dbReference type="ARBA" id="ARBA00008473"/>
    </source>
</evidence>
<organism evidence="11 12">
    <name type="scientific">Pichia sorbitophila (strain ATCC MYA-4447 / BCRC 22081 / CBS 7064 / NBRC 10061 / NRRL Y-12695)</name>
    <name type="common">Hybrid yeast</name>
    <dbReference type="NCBI Taxonomy" id="559304"/>
    <lineage>
        <taxon>Eukaryota</taxon>
        <taxon>Fungi</taxon>
        <taxon>Dikarya</taxon>
        <taxon>Ascomycota</taxon>
        <taxon>Saccharomycotina</taxon>
        <taxon>Pichiomycetes</taxon>
        <taxon>Debaryomycetaceae</taxon>
        <taxon>Millerozyma</taxon>
    </lineage>
</organism>
<dbReference type="FunCoup" id="G8YDE2">
    <property type="interactions" value="1434"/>
</dbReference>
<dbReference type="eggNOG" id="KOG3208">
    <property type="taxonomic scope" value="Eukaryota"/>
</dbReference>
<name>G8YDE2_PICSO</name>
<keyword evidence="4 10" id="KW-0812">Transmembrane</keyword>
<dbReference type="PANTHER" id="PTHR21094:SF2">
    <property type="entry name" value="GOLGI SNAP RECEPTOR COMPLEX MEMBER 1"/>
    <property type="match status" value="1"/>
</dbReference>
<evidence type="ECO:0000256" key="9">
    <source>
        <dbReference type="PIRNR" id="PIRNR027109"/>
    </source>
</evidence>
<proteinExistence type="inferred from homology"/>
<dbReference type="GO" id="GO:0000139">
    <property type="term" value="C:Golgi membrane"/>
    <property type="evidence" value="ECO:0007669"/>
    <property type="project" value="UniProtKB-SubCell"/>
</dbReference>
<keyword evidence="6 10" id="KW-1133">Transmembrane helix</keyword>
<dbReference type="InterPro" id="IPR023601">
    <property type="entry name" value="Golgi_SNAP_su1"/>
</dbReference>
<dbReference type="InParanoid" id="G8YDE2"/>
<dbReference type="GO" id="GO:0015031">
    <property type="term" value="P:protein transport"/>
    <property type="evidence" value="ECO:0007669"/>
    <property type="project" value="UniProtKB-KW"/>
</dbReference>
<evidence type="ECO:0000313" key="12">
    <source>
        <dbReference type="Proteomes" id="UP000005222"/>
    </source>
</evidence>
<keyword evidence="9" id="KW-0931">ER-Golgi transport</keyword>
<evidence type="ECO:0000256" key="7">
    <source>
        <dbReference type="ARBA" id="ARBA00023034"/>
    </source>
</evidence>
<dbReference type="GO" id="GO:0006906">
    <property type="term" value="P:vesicle fusion"/>
    <property type="evidence" value="ECO:0007669"/>
    <property type="project" value="TreeGrafter"/>
</dbReference>
<comment type="similarity">
    <text evidence="2 9">Belongs to the GOSR1 family.</text>
</comment>
<dbReference type="Proteomes" id="UP000005222">
    <property type="component" value="Chromosome J"/>
</dbReference>
<feature type="transmembrane region" description="Helical" evidence="10">
    <location>
        <begin position="209"/>
        <end position="226"/>
    </location>
</feature>
<comment type="function">
    <text evidence="9">Involved in transport from the ER to the Golgi apparatus as well as in intra-Golgi transport. It belongs to a super-family of proteins called t-SNAREs or soluble NSF (N-ethylmaleimide-sensitive factor) attachment protein receptor.</text>
</comment>
<dbReference type="GO" id="GO:0006888">
    <property type="term" value="P:endoplasmic reticulum to Golgi vesicle-mediated transport"/>
    <property type="evidence" value="ECO:0007669"/>
    <property type="project" value="InterPro"/>
</dbReference>
<keyword evidence="12" id="KW-1185">Reference proteome</keyword>
<gene>
    <name evidence="11" type="primary">Piso0_002744</name>
    <name evidence="11" type="ORF">GNLVRS01_PISO0J18621g</name>
</gene>
<reference evidence="11 12" key="1">
    <citation type="journal article" date="2012" name="G3 (Bethesda)">
        <title>Pichia sorbitophila, an interspecies yeast hybrid reveals early steps of genome resolution following polyploidization.</title>
        <authorList>
            <person name="Leh Louis V."/>
            <person name="Despons L."/>
            <person name="Friedrich A."/>
            <person name="Martin T."/>
            <person name="Durrens P."/>
            <person name="Casaregola S."/>
            <person name="Neuveglise C."/>
            <person name="Fairhead C."/>
            <person name="Marck C."/>
            <person name="Cruz J.A."/>
            <person name="Straub M.L."/>
            <person name="Kugler V."/>
            <person name="Sacerdot C."/>
            <person name="Uzunov Z."/>
            <person name="Thierry A."/>
            <person name="Weiss S."/>
            <person name="Bleykasten C."/>
            <person name="De Montigny J."/>
            <person name="Jacques N."/>
            <person name="Jung P."/>
            <person name="Lemaire M."/>
            <person name="Mallet S."/>
            <person name="Morel G."/>
            <person name="Richard G.F."/>
            <person name="Sarkar A."/>
            <person name="Savel G."/>
            <person name="Schacherer J."/>
            <person name="Seret M.L."/>
            <person name="Talla E."/>
            <person name="Samson G."/>
            <person name="Jubin C."/>
            <person name="Poulain J."/>
            <person name="Vacherie B."/>
            <person name="Barbe V."/>
            <person name="Pelletier E."/>
            <person name="Sherman D.J."/>
            <person name="Westhof E."/>
            <person name="Weissenbach J."/>
            <person name="Baret P.V."/>
            <person name="Wincker P."/>
            <person name="Gaillardin C."/>
            <person name="Dujon B."/>
            <person name="Souciet J.L."/>
        </authorList>
    </citation>
    <scope>NUCLEOTIDE SEQUENCE [LARGE SCALE GENOMIC DNA]</scope>
    <source>
        <strain evidence="12">ATCC MYA-4447 / BCRC 22081 / CBS 7064 / NBRC 10061 / NRRL Y-12695</strain>
    </source>
</reference>
<sequence length="227" mass="25829">MSSATFSQVRSQVSKLEKQTEGLLAQYSGFQNLSNTTANDEEKELDSSISQVLDKREEVIQTLNRICDMESGISSSKLQQLQRHKEVLAEHRRSYSRIKSIISEERNRNNLLFSVRSDIDAHKQRSVNFSNGNAGINSNDYILDERVRADNANSFAERLLQQAYNTRDEIYSQRAYLTGASQRISNTVQRIPGLNVLLSKINTRRKRDTLILASLIATCILLLFLTL</sequence>
<evidence type="ECO:0000256" key="8">
    <source>
        <dbReference type="ARBA" id="ARBA00023136"/>
    </source>
</evidence>
<dbReference type="GO" id="GO:0005484">
    <property type="term" value="F:SNAP receptor activity"/>
    <property type="evidence" value="ECO:0007669"/>
    <property type="project" value="TreeGrafter"/>
</dbReference>
<dbReference type="GO" id="GO:0031201">
    <property type="term" value="C:SNARE complex"/>
    <property type="evidence" value="ECO:0007669"/>
    <property type="project" value="TreeGrafter"/>
</dbReference>